<evidence type="ECO:0000313" key="2">
    <source>
        <dbReference type="EMBL" id="KAF0971639.1"/>
    </source>
</evidence>
<sequence length="288" mass="32250">MRWVILRGMQKPYSGVKLSVLKNNAFSSSSPWRWFGTSSTSGSSSSSSSSSNSSSCCWFQVRDAWEWMTGWIERMAQQKETVAASWSGHSLNDNTTLQHETFKSSHSSLTSQLVECMAQFMKSWGWIEPLESGGETQQMFSFEKNPSQRFRMNPHLSKPRLIVVGGGMSGYKVAKQLSGDLFEIILIDKEGTMDLVPIYPTLISDKNNIHHISISHKKTLPSNVKCVKGVVILASQVGVIVETLEPQEENFEVFKLDHEHSAESSRRTETSLNTEHARLSGRLNNSPS</sequence>
<accession>A0A6A5BF12</accession>
<dbReference type="SUPFAM" id="SSF51905">
    <property type="entry name" value="FAD/NAD(P)-binding domain"/>
    <property type="match status" value="1"/>
</dbReference>
<evidence type="ECO:0000256" key="1">
    <source>
        <dbReference type="SAM" id="MobiDB-lite"/>
    </source>
</evidence>
<comment type="caution">
    <text evidence="2">The sequence shown here is derived from an EMBL/GenBank/DDBJ whole genome shotgun (WGS) entry which is preliminary data.</text>
</comment>
<dbReference type="InterPro" id="IPR036188">
    <property type="entry name" value="FAD/NAD-bd_sf"/>
</dbReference>
<evidence type="ECO:0008006" key="4">
    <source>
        <dbReference type="Google" id="ProtNLM"/>
    </source>
</evidence>
<dbReference type="RefSeq" id="XP_044556355.1">
    <property type="nucleotide sequence ID" value="XM_044713866.1"/>
</dbReference>
<feature type="region of interest" description="Disordered" evidence="1">
    <location>
        <begin position="258"/>
        <end position="288"/>
    </location>
</feature>
<dbReference type="GeneID" id="68117077"/>
<dbReference type="AlphaFoldDB" id="A0A6A5BF12"/>
<organism evidence="2 3">
    <name type="scientific">Naegleria fowleri</name>
    <name type="common">Brain eating amoeba</name>
    <dbReference type="NCBI Taxonomy" id="5763"/>
    <lineage>
        <taxon>Eukaryota</taxon>
        <taxon>Discoba</taxon>
        <taxon>Heterolobosea</taxon>
        <taxon>Tetramitia</taxon>
        <taxon>Eutetramitia</taxon>
        <taxon>Vahlkampfiidae</taxon>
        <taxon>Naegleria</taxon>
    </lineage>
</organism>
<dbReference type="Gene3D" id="3.50.50.60">
    <property type="entry name" value="FAD/NAD(P)-binding domain"/>
    <property type="match status" value="1"/>
</dbReference>
<dbReference type="Proteomes" id="UP000444721">
    <property type="component" value="Unassembled WGS sequence"/>
</dbReference>
<gene>
    <name evidence="2" type="ORF">FDP41_009862</name>
</gene>
<proteinExistence type="predicted"/>
<feature type="compositionally biased region" description="Basic and acidic residues" evidence="1">
    <location>
        <begin position="258"/>
        <end position="269"/>
    </location>
</feature>
<reference evidence="2 3" key="1">
    <citation type="journal article" date="2019" name="Sci. Rep.">
        <title>Nanopore sequencing improves the draft genome of the human pathogenic amoeba Naegleria fowleri.</title>
        <authorList>
            <person name="Liechti N."/>
            <person name="Schurch N."/>
            <person name="Bruggmann R."/>
            <person name="Wittwer M."/>
        </authorList>
    </citation>
    <scope>NUCLEOTIDE SEQUENCE [LARGE SCALE GENOMIC DNA]</scope>
    <source>
        <strain evidence="2 3">ATCC 30894</strain>
    </source>
</reference>
<dbReference type="EMBL" id="VFQX01000074">
    <property type="protein sequence ID" value="KAF0971639.1"/>
    <property type="molecule type" value="Genomic_DNA"/>
</dbReference>
<evidence type="ECO:0000313" key="3">
    <source>
        <dbReference type="Proteomes" id="UP000444721"/>
    </source>
</evidence>
<name>A0A6A5BF12_NAEFO</name>
<dbReference type="VEuPathDB" id="AmoebaDB:NF0093080"/>
<keyword evidence="3" id="KW-1185">Reference proteome</keyword>
<dbReference type="VEuPathDB" id="AmoebaDB:NfTy_080730"/>
<protein>
    <recommendedName>
        <fullName evidence="4">FAD/NAD(P)-binding domain-containing protein</fullName>
    </recommendedName>
</protein>
<dbReference type="VEuPathDB" id="AmoebaDB:FDP41_009862"/>